<comment type="catalytic activity">
    <reaction evidence="8 11">
        <text>an N-terminal (5-L-glutamyl)-[peptide] + an alpha-amino acid = 5-L-glutamyl amino acid + an N-terminal L-alpha-aminoacyl-[peptide]</text>
        <dbReference type="Rhea" id="RHEA:23904"/>
        <dbReference type="Rhea" id="RHEA-COMP:9780"/>
        <dbReference type="Rhea" id="RHEA-COMP:9795"/>
        <dbReference type="ChEBI" id="CHEBI:77644"/>
        <dbReference type="ChEBI" id="CHEBI:78597"/>
        <dbReference type="ChEBI" id="CHEBI:78599"/>
        <dbReference type="ChEBI" id="CHEBI:78608"/>
        <dbReference type="EC" id="2.3.2.2"/>
    </reaction>
</comment>
<sequence>MSKYGAIAAGDRETTRAAAEILKAGGNAFDAALAGLFASTVAEPVLSSLGGGGFLLASSAKTTAPVLYDFFAHTPRRKCDEVDFQPIDADFGTVTQEFHIGVGSIATPGIVKGAFDVHRELGRMPMREILQPAIDLARSGFKLSALQASVFDIVAPIYKSTPACRAQYASPSHPGQLIRAGEVMKVPAKADFLEALASEGDDLFYRGEVAAQVARDCEDLGGHLRRTDFENYAVIKRAPLRVDFEGARIFTNPPPSVGGTLIAFALKLIADTGLGQLDFGSFTHLDRLAQVMALSNQARVESGLNEHPEQGSKSVLEPEFVARYRTEILGRPASHRGTTHISVIDKDANAVSMTVSNGEGSGYVIPGTGIVLNNMLGEEDINPKGFHQWPVDTRMSSMMAPSLILRSDGLITALGSGGSNRIRTAVLQVILNLLSFGAHIEEAVELPRIHYERGLLNVEAGFDEGVREQLIKAFDECKVWGELNLFFGGVHAVEYNGRTGALSGGGDPRRGGVAVVV</sequence>
<comment type="PTM">
    <text evidence="11">Cleaved by autocatalysis into a large and a small subunit.</text>
</comment>
<comment type="catalytic activity">
    <reaction evidence="1 11">
        <text>an S-substituted glutathione + H2O = an S-substituted L-cysteinylglycine + L-glutamate</text>
        <dbReference type="Rhea" id="RHEA:59468"/>
        <dbReference type="ChEBI" id="CHEBI:15377"/>
        <dbReference type="ChEBI" id="CHEBI:29985"/>
        <dbReference type="ChEBI" id="CHEBI:90779"/>
        <dbReference type="ChEBI" id="CHEBI:143103"/>
        <dbReference type="EC" id="3.4.19.13"/>
    </reaction>
</comment>
<dbReference type="PANTHER" id="PTHR43199">
    <property type="entry name" value="GLUTATHIONE HYDROLASE"/>
    <property type="match status" value="1"/>
</dbReference>
<dbReference type="OrthoDB" id="9781342at2"/>
<dbReference type="UniPathway" id="UPA00204"/>
<dbReference type="EC" id="3.4.19.13" evidence="11"/>
<evidence type="ECO:0000313" key="12">
    <source>
        <dbReference type="EMBL" id="OEJ68215.1"/>
    </source>
</evidence>
<dbReference type="PRINTS" id="PR01210">
    <property type="entry name" value="GGTRANSPTASE"/>
</dbReference>
<dbReference type="AlphaFoldDB" id="A0A1E5Q9Q6"/>
<keyword evidence="6 11" id="KW-0865">Zymogen</keyword>
<dbReference type="InterPro" id="IPR043138">
    <property type="entry name" value="GGT_lsub"/>
</dbReference>
<evidence type="ECO:0000256" key="9">
    <source>
        <dbReference type="PIRSR" id="PIRSR600101-1"/>
    </source>
</evidence>
<dbReference type="Gene3D" id="1.10.246.130">
    <property type="match status" value="1"/>
</dbReference>
<dbReference type="GO" id="GO:0006751">
    <property type="term" value="P:glutathione catabolic process"/>
    <property type="evidence" value="ECO:0007669"/>
    <property type="project" value="UniProtKB-UniRule"/>
</dbReference>
<dbReference type="InterPro" id="IPR051792">
    <property type="entry name" value="GGT_bact"/>
</dbReference>
<dbReference type="GO" id="GO:0006750">
    <property type="term" value="P:glutathione biosynthetic process"/>
    <property type="evidence" value="ECO:0007669"/>
    <property type="project" value="UniProtKB-KW"/>
</dbReference>
<evidence type="ECO:0000256" key="8">
    <source>
        <dbReference type="ARBA" id="ARBA00047417"/>
    </source>
</evidence>
<dbReference type="PANTHER" id="PTHR43199:SF1">
    <property type="entry name" value="GLUTATHIONE HYDROLASE PROENZYME"/>
    <property type="match status" value="1"/>
</dbReference>
<keyword evidence="5 11" id="KW-0378">Hydrolase</keyword>
<protein>
    <recommendedName>
        <fullName evidence="11">Glutathione hydrolase proenzyme</fullName>
        <ecNumber evidence="11">2.3.2.2</ecNumber>
        <ecNumber evidence="11">3.4.19.13</ecNumber>
    </recommendedName>
    <component>
        <recommendedName>
            <fullName evidence="11">Glutathione hydrolase large chain</fullName>
        </recommendedName>
    </component>
    <component>
        <recommendedName>
            <fullName evidence="11">Glutathione hydrolase small chain</fullName>
        </recommendedName>
    </component>
</protein>
<evidence type="ECO:0000256" key="3">
    <source>
        <dbReference type="ARBA" id="ARBA00009381"/>
    </source>
</evidence>
<keyword evidence="4 11" id="KW-0808">Transferase</keyword>
<dbReference type="InterPro" id="IPR043137">
    <property type="entry name" value="GGT_ssub_C"/>
</dbReference>
<comment type="pathway">
    <text evidence="11">Sulfur metabolism; glutathione metabolism.</text>
</comment>
<dbReference type="SUPFAM" id="SSF56235">
    <property type="entry name" value="N-terminal nucleophile aminohydrolases (Ntn hydrolases)"/>
    <property type="match status" value="1"/>
</dbReference>
<evidence type="ECO:0000256" key="5">
    <source>
        <dbReference type="ARBA" id="ARBA00022801"/>
    </source>
</evidence>
<comment type="caution">
    <text evidence="12">The sequence shown here is derived from an EMBL/GenBank/DDBJ whole genome shotgun (WGS) entry which is preliminary data.</text>
</comment>
<dbReference type="Gene3D" id="3.60.20.40">
    <property type="match status" value="1"/>
</dbReference>
<keyword evidence="11" id="KW-0317">Glutathione biosynthesis</keyword>
<dbReference type="NCBIfam" id="TIGR00066">
    <property type="entry name" value="g_glut_trans"/>
    <property type="match status" value="1"/>
</dbReference>
<evidence type="ECO:0000256" key="10">
    <source>
        <dbReference type="PIRSR" id="PIRSR600101-2"/>
    </source>
</evidence>
<dbReference type="STRING" id="28181.BEN30_06740"/>
<dbReference type="InterPro" id="IPR029055">
    <property type="entry name" value="Ntn_hydrolases_N"/>
</dbReference>
<comment type="catalytic activity">
    <reaction evidence="2 11">
        <text>glutathione + H2O = L-cysteinylglycine + L-glutamate</text>
        <dbReference type="Rhea" id="RHEA:28807"/>
        <dbReference type="ChEBI" id="CHEBI:15377"/>
        <dbReference type="ChEBI" id="CHEBI:29985"/>
        <dbReference type="ChEBI" id="CHEBI:57925"/>
        <dbReference type="ChEBI" id="CHEBI:61694"/>
        <dbReference type="EC" id="3.4.19.13"/>
    </reaction>
</comment>
<keyword evidence="7 11" id="KW-0012">Acyltransferase</keyword>
<dbReference type="Pfam" id="PF01019">
    <property type="entry name" value="G_glu_transpept"/>
    <property type="match status" value="1"/>
</dbReference>
<dbReference type="RefSeq" id="WP_069957293.1">
    <property type="nucleotide sequence ID" value="NZ_MCGG01000016.1"/>
</dbReference>
<feature type="active site" description="Nucleophile" evidence="9">
    <location>
        <position position="338"/>
    </location>
</feature>
<dbReference type="Proteomes" id="UP000095347">
    <property type="component" value="Unassembled WGS sequence"/>
</dbReference>
<comment type="subunit">
    <text evidence="11">This enzyme consists of two polypeptide chains, which are synthesized in precursor form from a single polypeptide.</text>
</comment>
<proteinExistence type="inferred from homology"/>
<dbReference type="InterPro" id="IPR000101">
    <property type="entry name" value="GGT_peptidase"/>
</dbReference>
<evidence type="ECO:0000256" key="7">
    <source>
        <dbReference type="ARBA" id="ARBA00023315"/>
    </source>
</evidence>
<dbReference type="GO" id="GO:0036374">
    <property type="term" value="F:glutathione hydrolase activity"/>
    <property type="evidence" value="ECO:0007669"/>
    <property type="project" value="UniProtKB-UniRule"/>
</dbReference>
<evidence type="ECO:0000313" key="13">
    <source>
        <dbReference type="Proteomes" id="UP000095347"/>
    </source>
</evidence>
<evidence type="ECO:0000256" key="4">
    <source>
        <dbReference type="ARBA" id="ARBA00022679"/>
    </source>
</evidence>
<reference evidence="13" key="1">
    <citation type="submission" date="2016-07" db="EMBL/GenBank/DDBJ databases">
        <authorList>
            <person name="Florea S."/>
            <person name="Webb J.S."/>
            <person name="Jaromczyk J."/>
            <person name="Schardl C.L."/>
        </authorList>
    </citation>
    <scope>NUCLEOTIDE SEQUENCE [LARGE SCALE GENOMIC DNA]</scope>
    <source>
        <strain evidence="13">MV-1</strain>
    </source>
</reference>
<evidence type="ECO:0000256" key="1">
    <source>
        <dbReference type="ARBA" id="ARBA00001049"/>
    </source>
</evidence>
<name>A0A1E5Q9Q6_9PROT</name>
<dbReference type="GO" id="GO:0103068">
    <property type="term" value="F:leukotriene C4 gamma-glutamyl transferase activity"/>
    <property type="evidence" value="ECO:0007669"/>
    <property type="project" value="UniProtKB-EC"/>
</dbReference>
<keyword evidence="13" id="KW-1185">Reference proteome</keyword>
<evidence type="ECO:0000256" key="6">
    <source>
        <dbReference type="ARBA" id="ARBA00023145"/>
    </source>
</evidence>
<evidence type="ECO:0000256" key="2">
    <source>
        <dbReference type="ARBA" id="ARBA00001089"/>
    </source>
</evidence>
<comment type="similarity">
    <text evidence="3 11">Belongs to the gamma-glutamyltransferase family.</text>
</comment>
<feature type="binding site" evidence="10">
    <location>
        <position position="378"/>
    </location>
    <ligand>
        <name>L-glutamate</name>
        <dbReference type="ChEBI" id="CHEBI:29985"/>
    </ligand>
</feature>
<organism evidence="12 13">
    <name type="scientific">Magnetovibrio blakemorei</name>
    <dbReference type="NCBI Taxonomy" id="28181"/>
    <lineage>
        <taxon>Bacteria</taxon>
        <taxon>Pseudomonadati</taxon>
        <taxon>Pseudomonadota</taxon>
        <taxon>Alphaproteobacteria</taxon>
        <taxon>Rhodospirillales</taxon>
        <taxon>Magnetovibrionaceae</taxon>
        <taxon>Magnetovibrio</taxon>
    </lineage>
</organism>
<dbReference type="EC" id="2.3.2.2" evidence="11"/>
<feature type="binding site" evidence="10">
    <location>
        <position position="419"/>
    </location>
    <ligand>
        <name>L-glutamate</name>
        <dbReference type="ChEBI" id="CHEBI:29985"/>
    </ligand>
</feature>
<evidence type="ECO:0000256" key="11">
    <source>
        <dbReference type="RuleBase" id="RU368036"/>
    </source>
</evidence>
<accession>A0A1E5Q9Q6</accession>
<dbReference type="EMBL" id="MCGG01000016">
    <property type="protein sequence ID" value="OEJ68215.1"/>
    <property type="molecule type" value="Genomic_DNA"/>
</dbReference>
<gene>
    <name evidence="12" type="ORF">BEN30_06740</name>
</gene>